<proteinExistence type="predicted"/>
<keyword evidence="3" id="KW-1185">Reference proteome</keyword>
<dbReference type="AlphaFoldDB" id="A0A451GHC9"/>
<dbReference type="Gene3D" id="3.20.20.30">
    <property type="entry name" value="Luciferase-like domain"/>
    <property type="match status" value="1"/>
</dbReference>
<feature type="domain" description="Luciferase-like" evidence="1">
    <location>
        <begin position="28"/>
        <end position="329"/>
    </location>
</feature>
<dbReference type="EMBL" id="SBLC01000041">
    <property type="protein sequence ID" value="RWY37663.1"/>
    <property type="molecule type" value="Genomic_DNA"/>
</dbReference>
<dbReference type="InterPro" id="IPR050766">
    <property type="entry name" value="Bact_Lucif_Oxidored"/>
</dbReference>
<evidence type="ECO:0000259" key="1">
    <source>
        <dbReference type="Pfam" id="PF00296"/>
    </source>
</evidence>
<dbReference type="RefSeq" id="WP_128490601.1">
    <property type="nucleotide sequence ID" value="NZ_JBHLXB010000089.1"/>
</dbReference>
<dbReference type="Pfam" id="PF00296">
    <property type="entry name" value="Bac_luciferase"/>
    <property type="match status" value="1"/>
</dbReference>
<reference evidence="2 3" key="1">
    <citation type="journal article" date="2015" name="Int. J. Syst. Evol. Microbiol.">
        <title>Gemmobacter intermedius sp. nov., isolated from a white stork (Ciconia ciconia).</title>
        <authorList>
            <person name="Kampfer P."/>
            <person name="Jerzak L."/>
            <person name="Wilharm G."/>
            <person name="Golke J."/>
            <person name="Busse H.J."/>
            <person name="Glaeser S.P."/>
        </authorList>
    </citation>
    <scope>NUCLEOTIDE SEQUENCE [LARGE SCALE GENOMIC DNA]</scope>
    <source>
        <strain evidence="2 3">119/4</strain>
    </source>
</reference>
<organism evidence="2 3">
    <name type="scientific">Falsigemmobacter intermedius</name>
    <dbReference type="NCBI Taxonomy" id="1553448"/>
    <lineage>
        <taxon>Bacteria</taxon>
        <taxon>Pseudomonadati</taxon>
        <taxon>Pseudomonadota</taxon>
        <taxon>Alphaproteobacteria</taxon>
        <taxon>Rhodobacterales</taxon>
        <taxon>Paracoccaceae</taxon>
        <taxon>Falsigemmobacter</taxon>
    </lineage>
</organism>
<dbReference type="InterPro" id="IPR011251">
    <property type="entry name" value="Luciferase-like_dom"/>
</dbReference>
<protein>
    <submittedName>
        <fullName evidence="2">LLM class flavin-dependent oxidoreductase</fullName>
    </submittedName>
</protein>
<dbReference type="OrthoDB" id="9804736at2"/>
<dbReference type="PANTHER" id="PTHR30137">
    <property type="entry name" value="LUCIFERASE-LIKE MONOOXYGENASE"/>
    <property type="match status" value="1"/>
</dbReference>
<dbReference type="GO" id="GO:0016705">
    <property type="term" value="F:oxidoreductase activity, acting on paired donors, with incorporation or reduction of molecular oxygen"/>
    <property type="evidence" value="ECO:0007669"/>
    <property type="project" value="InterPro"/>
</dbReference>
<dbReference type="SUPFAM" id="SSF51679">
    <property type="entry name" value="Bacterial luciferase-like"/>
    <property type="match status" value="1"/>
</dbReference>
<dbReference type="PANTHER" id="PTHR30137:SF6">
    <property type="entry name" value="LUCIFERASE-LIKE MONOOXYGENASE"/>
    <property type="match status" value="1"/>
</dbReference>
<gene>
    <name evidence="2" type="ORF">EP867_16670</name>
</gene>
<evidence type="ECO:0000313" key="3">
    <source>
        <dbReference type="Proteomes" id="UP000287168"/>
    </source>
</evidence>
<comment type="caution">
    <text evidence="2">The sequence shown here is derived from an EMBL/GenBank/DDBJ whole genome shotgun (WGS) entry which is preliminary data.</text>
</comment>
<evidence type="ECO:0000313" key="2">
    <source>
        <dbReference type="EMBL" id="RWY37663.1"/>
    </source>
</evidence>
<dbReference type="InterPro" id="IPR036661">
    <property type="entry name" value="Luciferase-like_sf"/>
</dbReference>
<sequence length="390" mass="43869">MKVGVSINTLNTADWDRVKAQDWDRPAVRPDWEAMRATMKMGDLVEPLGFDSLWSSEHFGTPYGMVPNPLQFLTYWAGRTQRIELGSLVVVLPWWNPVRLAHEIAFLDNLMEGRRLRLGVGRGVARQEFDVLGVDQNTARERVAEGIDILKRALSQERWSYDGEIWQIPENSIRPQWRSPDIMQNALGAATGPESMDVLASRGLLQLFTTGLPPEKVAENVKYYNSVRLKNGYAPSQPTVYMWGYCTDSADEAAEVTETNFKRYQQEAADHYGFNDAKRFEGLKGYERYDEQIKAGKGGATGSQSLEFSQMQFIGTPEKILENAEKLQRLTSACEVVTIFQYGGLSDIRAEKSMRKFAADVLPQLQAMKTPMHAHCLPDGYSVPTGVAAE</sequence>
<dbReference type="Proteomes" id="UP000287168">
    <property type="component" value="Unassembled WGS sequence"/>
</dbReference>
<dbReference type="GO" id="GO:0005829">
    <property type="term" value="C:cytosol"/>
    <property type="evidence" value="ECO:0007669"/>
    <property type="project" value="TreeGrafter"/>
</dbReference>
<name>A0A451GHC9_9RHOB</name>
<accession>A0A451GHC9</accession>